<dbReference type="EC" id="2.4.1.-" evidence="13"/>
<evidence type="ECO:0000256" key="10">
    <source>
        <dbReference type="ARBA" id="ARBA00023098"/>
    </source>
</evidence>
<dbReference type="SUPFAM" id="SSF53448">
    <property type="entry name" value="Nucleotide-diphospho-sugar transferases"/>
    <property type="match status" value="1"/>
</dbReference>
<dbReference type="Proteomes" id="UP000694569">
    <property type="component" value="Unplaced"/>
</dbReference>
<dbReference type="Pfam" id="PF19341">
    <property type="entry name" value="B3GALT2_N"/>
    <property type="match status" value="1"/>
</dbReference>
<dbReference type="OrthoDB" id="5512589at2759"/>
<keyword evidence="4 13" id="KW-0328">Glycosyltransferase</keyword>
<evidence type="ECO:0000256" key="7">
    <source>
        <dbReference type="ARBA" id="ARBA00022968"/>
    </source>
</evidence>
<feature type="compositionally biased region" description="Polar residues" evidence="14">
    <location>
        <begin position="60"/>
        <end position="73"/>
    </location>
</feature>
<evidence type="ECO:0000256" key="4">
    <source>
        <dbReference type="ARBA" id="ARBA00022676"/>
    </source>
</evidence>
<dbReference type="Ensembl" id="ENSLLET00000049661.1">
    <property type="protein sequence ID" value="ENSLLEP00000047785.1"/>
    <property type="gene ID" value="ENSLLEG00000030178.1"/>
</dbReference>
<comment type="subcellular location">
    <subcellularLocation>
        <location evidence="1 13">Golgi apparatus membrane</location>
        <topology evidence="1 13">Single-pass type II membrane protein</topology>
    </subcellularLocation>
</comment>
<dbReference type="InterPro" id="IPR002659">
    <property type="entry name" value="Glyco_trans_31"/>
</dbReference>
<evidence type="ECO:0000313" key="16">
    <source>
        <dbReference type="Ensembl" id="ENSLLEP00000047785.1"/>
    </source>
</evidence>
<dbReference type="PANTHER" id="PTHR11214:SF361">
    <property type="entry name" value="HEXOSYLTRANSFERASE"/>
    <property type="match status" value="1"/>
</dbReference>
<keyword evidence="10" id="KW-0443">Lipid metabolism</keyword>
<evidence type="ECO:0000313" key="17">
    <source>
        <dbReference type="Proteomes" id="UP000694569"/>
    </source>
</evidence>
<organism evidence="16 17">
    <name type="scientific">Leptobrachium leishanense</name>
    <name type="common">Leishan spiny toad</name>
    <dbReference type="NCBI Taxonomy" id="445787"/>
    <lineage>
        <taxon>Eukaryota</taxon>
        <taxon>Metazoa</taxon>
        <taxon>Chordata</taxon>
        <taxon>Craniata</taxon>
        <taxon>Vertebrata</taxon>
        <taxon>Euteleostomi</taxon>
        <taxon>Amphibia</taxon>
        <taxon>Batrachia</taxon>
        <taxon>Anura</taxon>
        <taxon>Pelobatoidea</taxon>
        <taxon>Megophryidae</taxon>
        <taxon>Leptobrachium</taxon>
    </lineage>
</organism>
<evidence type="ECO:0000259" key="15">
    <source>
        <dbReference type="Pfam" id="PF19341"/>
    </source>
</evidence>
<reference evidence="16" key="1">
    <citation type="submission" date="2025-08" db="UniProtKB">
        <authorList>
            <consortium name="Ensembl"/>
        </authorList>
    </citation>
    <scope>IDENTIFICATION</scope>
</reference>
<evidence type="ECO:0000256" key="14">
    <source>
        <dbReference type="SAM" id="MobiDB-lite"/>
    </source>
</evidence>
<dbReference type="GO" id="GO:0006629">
    <property type="term" value="P:lipid metabolic process"/>
    <property type="evidence" value="ECO:0007669"/>
    <property type="project" value="UniProtKB-KW"/>
</dbReference>
<keyword evidence="11 13" id="KW-0472">Membrane</keyword>
<protein>
    <recommendedName>
        <fullName evidence="13">Hexosyltransferase</fullName>
        <ecNumber evidence="13">2.4.1.-</ecNumber>
    </recommendedName>
</protein>
<dbReference type="InterPro" id="IPR029044">
    <property type="entry name" value="Nucleotide-diphossugar_trans"/>
</dbReference>
<evidence type="ECO:0000256" key="5">
    <source>
        <dbReference type="ARBA" id="ARBA00022679"/>
    </source>
</evidence>
<evidence type="ECO:0000256" key="2">
    <source>
        <dbReference type="ARBA" id="ARBA00004922"/>
    </source>
</evidence>
<keyword evidence="12" id="KW-0325">Glycoprotein</keyword>
<sequence>MPLCTKRKFFLLLVYVLLCISLLIGYVYYLRVFRAYPLHEALPKLPVVSSPREATKNHTRTAGSTQAPSSNVLTPPPNSDPNAYLTIQSYRYIINEPDKCKDQSPFFIFLITTIAKDVGHREAIRNSWANKQTGDKYGVSVIHLFMLGFEKEADSSLILKESETHHDIIQKDFQDSYRNLTYKTIMGMEWISTYCPQAKYAMKTDSDMFVNTDYLLELLQPKLPPRQNFMTGFHMRDPVPHRSTDSKWYVSFSEYPDERYPDFCSGTGYVFSADLAPKIFRSSSKVRFLYLEDVFVAVCLANEGVKVTAPPAGTLFNIHRVPFSPCGYNNLITSHFIAPNEIQSYWSQLQERKGVCSRSFYNL</sequence>
<evidence type="ECO:0000256" key="1">
    <source>
        <dbReference type="ARBA" id="ARBA00004323"/>
    </source>
</evidence>
<keyword evidence="8 13" id="KW-1133">Transmembrane helix</keyword>
<keyword evidence="5" id="KW-0808">Transferase</keyword>
<dbReference type="GO" id="GO:0000139">
    <property type="term" value="C:Golgi membrane"/>
    <property type="evidence" value="ECO:0007669"/>
    <property type="project" value="UniProtKB-SubCell"/>
</dbReference>
<evidence type="ECO:0000256" key="6">
    <source>
        <dbReference type="ARBA" id="ARBA00022692"/>
    </source>
</evidence>
<evidence type="ECO:0000256" key="11">
    <source>
        <dbReference type="ARBA" id="ARBA00023136"/>
    </source>
</evidence>
<feature type="region of interest" description="Disordered" evidence="14">
    <location>
        <begin position="53"/>
        <end position="78"/>
    </location>
</feature>
<dbReference type="FunFam" id="3.90.550.50:FF:000001">
    <property type="entry name" value="Hexosyltransferase"/>
    <property type="match status" value="1"/>
</dbReference>
<reference evidence="16" key="2">
    <citation type="submission" date="2025-09" db="UniProtKB">
        <authorList>
            <consortium name="Ensembl"/>
        </authorList>
    </citation>
    <scope>IDENTIFICATION</scope>
</reference>
<keyword evidence="9 13" id="KW-0333">Golgi apparatus</keyword>
<evidence type="ECO:0000256" key="13">
    <source>
        <dbReference type="RuleBase" id="RU363063"/>
    </source>
</evidence>
<evidence type="ECO:0000256" key="8">
    <source>
        <dbReference type="ARBA" id="ARBA00022989"/>
    </source>
</evidence>
<keyword evidence="17" id="KW-1185">Reference proteome</keyword>
<dbReference type="AlphaFoldDB" id="A0A8C5WM12"/>
<evidence type="ECO:0000256" key="3">
    <source>
        <dbReference type="ARBA" id="ARBA00008661"/>
    </source>
</evidence>
<dbReference type="InterPro" id="IPR045821">
    <property type="entry name" value="B3GT2_N"/>
</dbReference>
<dbReference type="PANTHER" id="PTHR11214">
    <property type="entry name" value="BETA-1,3-N-ACETYLGLUCOSAMINYLTRANSFERASE"/>
    <property type="match status" value="1"/>
</dbReference>
<feature type="domain" description="Beta-1,3-galactosyltransferase 2 N-terminal" evidence="15">
    <location>
        <begin position="57"/>
        <end position="108"/>
    </location>
</feature>
<keyword evidence="6 13" id="KW-0812">Transmembrane</keyword>
<dbReference type="GO" id="GO:0008499">
    <property type="term" value="F:N-acetyl-beta-D-glucosaminide beta-(1,3)-galactosyltransferase activity"/>
    <property type="evidence" value="ECO:0007669"/>
    <property type="project" value="TreeGrafter"/>
</dbReference>
<proteinExistence type="inferred from homology"/>
<name>A0A8C5WM12_9ANUR</name>
<comment type="similarity">
    <text evidence="3 13">Belongs to the glycosyltransferase 31 family.</text>
</comment>
<dbReference type="Pfam" id="PF01762">
    <property type="entry name" value="Galactosyl_T"/>
    <property type="match status" value="1"/>
</dbReference>
<evidence type="ECO:0000256" key="9">
    <source>
        <dbReference type="ARBA" id="ARBA00023034"/>
    </source>
</evidence>
<evidence type="ECO:0000256" key="12">
    <source>
        <dbReference type="ARBA" id="ARBA00023180"/>
    </source>
</evidence>
<dbReference type="Gene3D" id="3.90.550.50">
    <property type="match status" value="1"/>
</dbReference>
<dbReference type="GeneTree" id="ENSGT00940000155117"/>
<keyword evidence="7 13" id="KW-0735">Signal-anchor</keyword>
<accession>A0A8C5WM12</accession>
<dbReference type="GO" id="GO:0006493">
    <property type="term" value="P:protein O-linked glycosylation"/>
    <property type="evidence" value="ECO:0007669"/>
    <property type="project" value="TreeGrafter"/>
</dbReference>
<comment type="pathway">
    <text evidence="2">Protein modification; protein glycosylation.</text>
</comment>
<feature type="transmembrane region" description="Helical" evidence="13">
    <location>
        <begin position="9"/>
        <end position="29"/>
    </location>
</feature>